<dbReference type="RefSeq" id="WP_244924583.1">
    <property type="nucleotide sequence ID" value="NZ_UYIO01000001.1"/>
</dbReference>
<dbReference type="EC" id="4.4.1.13" evidence="2"/>
<gene>
    <name evidence="7" type="primary">patB_2</name>
    <name evidence="7" type="ORF">NCTC10327_01838</name>
</gene>
<dbReference type="PANTHER" id="PTHR43525:SF1">
    <property type="entry name" value="PROTEIN MALY"/>
    <property type="match status" value="1"/>
</dbReference>
<evidence type="ECO:0000256" key="2">
    <source>
        <dbReference type="ARBA" id="ARBA00012224"/>
    </source>
</evidence>
<reference evidence="7 8" key="1">
    <citation type="submission" date="2018-11" db="EMBL/GenBank/DDBJ databases">
        <authorList>
            <consortium name="Pathogen Informatics"/>
        </authorList>
    </citation>
    <scope>NUCLEOTIDE SEQUENCE [LARGE SCALE GENOMIC DNA]</scope>
    <source>
        <strain evidence="7 8">NCTC10327</strain>
    </source>
</reference>
<dbReference type="InterPro" id="IPR051798">
    <property type="entry name" value="Class-II_PLP-Dep_Aminotrans"/>
</dbReference>
<keyword evidence="3" id="KW-0663">Pyridoxal phosphate</keyword>
<evidence type="ECO:0000256" key="3">
    <source>
        <dbReference type="ARBA" id="ARBA00022898"/>
    </source>
</evidence>
<dbReference type="InterPro" id="IPR015424">
    <property type="entry name" value="PyrdxlP-dep_Trfase"/>
</dbReference>
<keyword evidence="7" id="KW-0808">Transferase</keyword>
<dbReference type="PANTHER" id="PTHR43525">
    <property type="entry name" value="PROTEIN MALY"/>
    <property type="match status" value="1"/>
</dbReference>
<dbReference type="InterPro" id="IPR015421">
    <property type="entry name" value="PyrdxlP-dep_Trfase_major"/>
</dbReference>
<evidence type="ECO:0000313" key="8">
    <source>
        <dbReference type="Proteomes" id="UP000269974"/>
    </source>
</evidence>
<proteinExistence type="inferred from homology"/>
<evidence type="ECO:0000259" key="6">
    <source>
        <dbReference type="Pfam" id="PF00155"/>
    </source>
</evidence>
<evidence type="ECO:0000256" key="4">
    <source>
        <dbReference type="ARBA" id="ARBA00023239"/>
    </source>
</evidence>
<dbReference type="Proteomes" id="UP000269974">
    <property type="component" value="Unassembled WGS sequence"/>
</dbReference>
<dbReference type="GO" id="GO:0047804">
    <property type="term" value="F:cysteine-S-conjugate beta-lyase activity"/>
    <property type="evidence" value="ECO:0007669"/>
    <property type="project" value="UniProtKB-EC"/>
</dbReference>
<accession>A0A7Z8YAW9</accession>
<evidence type="ECO:0000256" key="5">
    <source>
        <dbReference type="ARBA" id="ARBA00037974"/>
    </source>
</evidence>
<dbReference type="EMBL" id="UYIO01000001">
    <property type="protein sequence ID" value="VDG77224.1"/>
    <property type="molecule type" value="Genomic_DNA"/>
</dbReference>
<comment type="similarity">
    <text evidence="5">Belongs to the class-II pyridoxal-phosphate-dependent aminotransferase family. MalY/PatB cystathionine beta-lyase subfamily.</text>
</comment>
<evidence type="ECO:0000256" key="1">
    <source>
        <dbReference type="ARBA" id="ARBA00001933"/>
    </source>
</evidence>
<dbReference type="InterPro" id="IPR015422">
    <property type="entry name" value="PyrdxlP-dep_Trfase_small"/>
</dbReference>
<dbReference type="Gene3D" id="3.90.1150.10">
    <property type="entry name" value="Aspartate Aminotransferase, domain 1"/>
    <property type="match status" value="1"/>
</dbReference>
<keyword evidence="7" id="KW-0032">Aminotransferase</keyword>
<dbReference type="SUPFAM" id="SSF53383">
    <property type="entry name" value="PLP-dependent transferases"/>
    <property type="match status" value="1"/>
</dbReference>
<dbReference type="GO" id="GO:0008483">
    <property type="term" value="F:transaminase activity"/>
    <property type="evidence" value="ECO:0007669"/>
    <property type="project" value="UniProtKB-KW"/>
</dbReference>
<dbReference type="Pfam" id="PF00155">
    <property type="entry name" value="Aminotran_1_2"/>
    <property type="match status" value="1"/>
</dbReference>
<name>A0A7Z8YAW9_9ACTO</name>
<evidence type="ECO:0000313" key="7">
    <source>
        <dbReference type="EMBL" id="VDG77224.1"/>
    </source>
</evidence>
<dbReference type="AlphaFoldDB" id="A0A7Z8YAW9"/>
<dbReference type="GO" id="GO:0030170">
    <property type="term" value="F:pyridoxal phosphate binding"/>
    <property type="evidence" value="ECO:0007669"/>
    <property type="project" value="InterPro"/>
</dbReference>
<keyword evidence="4 7" id="KW-0456">Lyase</keyword>
<dbReference type="Gene3D" id="3.40.640.10">
    <property type="entry name" value="Type I PLP-dependent aspartate aminotransferase-like (Major domain)"/>
    <property type="match status" value="1"/>
</dbReference>
<protein>
    <recommendedName>
        <fullName evidence="2">cysteine-S-conjugate beta-lyase</fullName>
        <ecNumber evidence="2">4.4.1.13</ecNumber>
    </recommendedName>
</protein>
<organism evidence="7 8">
    <name type="scientific">Actinobaculum suis</name>
    <dbReference type="NCBI Taxonomy" id="1657"/>
    <lineage>
        <taxon>Bacteria</taxon>
        <taxon>Bacillati</taxon>
        <taxon>Actinomycetota</taxon>
        <taxon>Actinomycetes</taxon>
        <taxon>Actinomycetales</taxon>
        <taxon>Actinomycetaceae</taxon>
        <taxon>Actinobaculum</taxon>
    </lineage>
</organism>
<comment type="cofactor">
    <cofactor evidence="1">
        <name>pyridoxal 5'-phosphate</name>
        <dbReference type="ChEBI" id="CHEBI:597326"/>
    </cofactor>
</comment>
<dbReference type="CDD" id="cd00609">
    <property type="entry name" value="AAT_like"/>
    <property type="match status" value="1"/>
</dbReference>
<feature type="domain" description="Aminotransferase class I/classII large" evidence="6">
    <location>
        <begin position="45"/>
        <end position="396"/>
    </location>
</feature>
<sequence>MENKILRELDSAGRYMHRFDETVDRWNTYSAKWDLMASSMGEQAISLSVADMEFRTAPAVQAAVEKAAAHGIYGYTEVFDDFRLAAAGWFARHHEWEFAPESVVFMPRVVELVAMIATTRGVQKTVTLSPAYDPILEVLEKQGVHISESLMLPPANSCEWRIDFADLERRLDGADLFILTNPHNPTGRAFTQKELENLAELLRKHNCLVISDDIHCDLLRQGAQYNPLAKVAPDLAATGRLITAVSPGKTFNMAGLEAAAIIVENADLRQELEAGKRAHGFHNPNYFAIPAAIAAWTETDAWLADLRTYIDANFAYAIGRINADHAGHWQAATPEATYLLWIHTGPELDTAEKMQAFQAATRVQVSAGSGFGTEWAAYTRLNLAVPRPMLEEAFDRFQQWHQNKATVNATRNLGKEAGGSQSQQTTNE</sequence>
<dbReference type="InterPro" id="IPR004839">
    <property type="entry name" value="Aminotransferase_I/II_large"/>
</dbReference>
<comment type="caution">
    <text evidence="7">The sequence shown here is derived from an EMBL/GenBank/DDBJ whole genome shotgun (WGS) entry which is preliminary data.</text>
</comment>